<dbReference type="OrthoDB" id="14196at2"/>
<dbReference type="InterPro" id="IPR000297">
    <property type="entry name" value="PPIase_PpiC"/>
</dbReference>
<evidence type="ECO:0000313" key="14">
    <source>
        <dbReference type="EMBL" id="RHW34376.1"/>
    </source>
</evidence>
<dbReference type="SUPFAM" id="SSF54534">
    <property type="entry name" value="FKBP-like"/>
    <property type="match status" value="1"/>
</dbReference>
<keyword evidence="6 11" id="KW-0697">Rotamase</keyword>
<sequence length="298" mass="33688">MKKLAFAAIITAGTLTLAACTNNEADSEVVVESEAGDITKEDFYEKLKSRNGEAILEEMITIKVLENNYEVTEEDVNAEIQSMKDTYGDQYDSIIEQNFGSEDELREIIRISLLQEAAIAEDIEITEEDLEQEYNRQNTEIEAQHILVADEDTANEVKQKLDEGEDFAELAKEYSTDGSAEDGGDLGYFSTGEMVPEFEEAAYNMEIDEISDPVQSQFGFHIIKVNDIRDKEESIGKFEDVKEDLRRELLTKRMDVTKVQEKMDSLIEDAKVDIKIDEFKDLLEIPETEGQGSEEAKG</sequence>
<dbReference type="InterPro" id="IPR050245">
    <property type="entry name" value="PrsA_foldase"/>
</dbReference>
<dbReference type="Pfam" id="PF00639">
    <property type="entry name" value="Rotamase"/>
    <property type="match status" value="1"/>
</dbReference>
<evidence type="ECO:0000256" key="6">
    <source>
        <dbReference type="ARBA" id="ARBA00023110"/>
    </source>
</evidence>
<dbReference type="AlphaFoldDB" id="A0A417YLK4"/>
<dbReference type="PROSITE" id="PS01096">
    <property type="entry name" value="PPIC_PPIASE_1"/>
    <property type="match status" value="1"/>
</dbReference>
<feature type="signal peptide" evidence="12">
    <location>
        <begin position="1"/>
        <end position="18"/>
    </location>
</feature>
<dbReference type="InterPro" id="IPR023058">
    <property type="entry name" value="PPIase_PpiC_CS"/>
</dbReference>
<evidence type="ECO:0000256" key="3">
    <source>
        <dbReference type="ARBA" id="ARBA00006071"/>
    </source>
</evidence>
<evidence type="ECO:0000313" key="15">
    <source>
        <dbReference type="Proteomes" id="UP000285456"/>
    </source>
</evidence>
<name>A0A417YLK4_9BACI</name>
<dbReference type="GO" id="GO:0005886">
    <property type="term" value="C:plasma membrane"/>
    <property type="evidence" value="ECO:0007669"/>
    <property type="project" value="UniProtKB-SubCell"/>
</dbReference>
<comment type="similarity">
    <text evidence="3 11">Belongs to the PrsA family.</text>
</comment>
<keyword evidence="15" id="KW-1185">Reference proteome</keyword>
<reference evidence="14 15" key="1">
    <citation type="journal article" date="2007" name="Int. J. Syst. Evol. Microbiol.">
        <title>Oceanobacillus profundus sp. nov., isolated from a deep-sea sediment core.</title>
        <authorList>
            <person name="Kim Y.G."/>
            <person name="Choi D.H."/>
            <person name="Hyun S."/>
            <person name="Cho B.C."/>
        </authorList>
    </citation>
    <scope>NUCLEOTIDE SEQUENCE [LARGE SCALE GENOMIC DNA]</scope>
    <source>
        <strain evidence="14 15">DSM 18246</strain>
    </source>
</reference>
<dbReference type="GO" id="GO:0006457">
    <property type="term" value="P:protein folding"/>
    <property type="evidence" value="ECO:0007669"/>
    <property type="project" value="UniProtKB-UniRule"/>
</dbReference>
<dbReference type="InterPro" id="IPR023059">
    <property type="entry name" value="Foldase_PrsA"/>
</dbReference>
<dbReference type="HAMAP" id="MF_01145">
    <property type="entry name" value="Foldase_PrsA"/>
    <property type="match status" value="1"/>
</dbReference>
<evidence type="ECO:0000259" key="13">
    <source>
        <dbReference type="PROSITE" id="PS50198"/>
    </source>
</evidence>
<comment type="catalytic activity">
    <reaction evidence="1 11">
        <text>[protein]-peptidylproline (omega=180) = [protein]-peptidylproline (omega=0)</text>
        <dbReference type="Rhea" id="RHEA:16237"/>
        <dbReference type="Rhea" id="RHEA-COMP:10747"/>
        <dbReference type="Rhea" id="RHEA-COMP:10748"/>
        <dbReference type="ChEBI" id="CHEBI:83833"/>
        <dbReference type="ChEBI" id="CHEBI:83834"/>
        <dbReference type="EC" id="5.2.1.8"/>
    </reaction>
</comment>
<dbReference type="PANTHER" id="PTHR47245:SF1">
    <property type="entry name" value="FOLDASE PROTEIN PRSA"/>
    <property type="match status" value="1"/>
</dbReference>
<evidence type="ECO:0000256" key="5">
    <source>
        <dbReference type="ARBA" id="ARBA00022729"/>
    </source>
</evidence>
<keyword evidence="4 11" id="KW-1003">Cell membrane</keyword>
<keyword evidence="8 11" id="KW-0564">Palmitate</keyword>
<evidence type="ECO:0000256" key="1">
    <source>
        <dbReference type="ARBA" id="ARBA00000971"/>
    </source>
</evidence>
<dbReference type="PANTHER" id="PTHR47245">
    <property type="entry name" value="PEPTIDYLPROLYL ISOMERASE"/>
    <property type="match status" value="1"/>
</dbReference>
<dbReference type="PROSITE" id="PS50198">
    <property type="entry name" value="PPIC_PPIASE_2"/>
    <property type="match status" value="1"/>
</dbReference>
<evidence type="ECO:0000256" key="9">
    <source>
        <dbReference type="ARBA" id="ARBA00023235"/>
    </source>
</evidence>
<evidence type="ECO:0000256" key="7">
    <source>
        <dbReference type="ARBA" id="ARBA00023136"/>
    </source>
</evidence>
<evidence type="ECO:0000256" key="12">
    <source>
        <dbReference type="SAM" id="SignalP"/>
    </source>
</evidence>
<evidence type="ECO:0000256" key="4">
    <source>
        <dbReference type="ARBA" id="ARBA00022475"/>
    </source>
</evidence>
<dbReference type="InterPro" id="IPR027304">
    <property type="entry name" value="Trigger_fact/SurA_dom_sf"/>
</dbReference>
<keyword evidence="10 11" id="KW-0449">Lipoprotein</keyword>
<dbReference type="EMBL" id="QWEH01000002">
    <property type="protein sequence ID" value="RHW34376.1"/>
    <property type="molecule type" value="Genomic_DNA"/>
</dbReference>
<evidence type="ECO:0000256" key="2">
    <source>
        <dbReference type="ARBA" id="ARBA00004193"/>
    </source>
</evidence>
<feature type="domain" description="PpiC" evidence="13">
    <location>
        <begin position="138"/>
        <end position="227"/>
    </location>
</feature>
<dbReference type="RefSeq" id="WP_118888710.1">
    <property type="nucleotide sequence ID" value="NZ_PHUT01000002.1"/>
</dbReference>
<feature type="chain" id="PRO_5038620259" description="Foldase protein PrsA" evidence="12">
    <location>
        <begin position="19"/>
        <end position="298"/>
    </location>
</feature>
<evidence type="ECO:0000256" key="8">
    <source>
        <dbReference type="ARBA" id="ARBA00023139"/>
    </source>
</evidence>
<dbReference type="InterPro" id="IPR046357">
    <property type="entry name" value="PPIase_dom_sf"/>
</dbReference>
<dbReference type="EC" id="5.2.1.8" evidence="11"/>
<dbReference type="Gene3D" id="3.10.50.40">
    <property type="match status" value="1"/>
</dbReference>
<keyword evidence="5 11" id="KW-0732">Signal</keyword>
<dbReference type="Proteomes" id="UP000285456">
    <property type="component" value="Unassembled WGS sequence"/>
</dbReference>
<organism evidence="14 15">
    <name type="scientific">Oceanobacillus profundus</name>
    <dbReference type="NCBI Taxonomy" id="372463"/>
    <lineage>
        <taxon>Bacteria</taxon>
        <taxon>Bacillati</taxon>
        <taxon>Bacillota</taxon>
        <taxon>Bacilli</taxon>
        <taxon>Bacillales</taxon>
        <taxon>Bacillaceae</taxon>
        <taxon>Oceanobacillus</taxon>
    </lineage>
</organism>
<gene>
    <name evidence="11" type="primary">prsA</name>
    <name evidence="14" type="ORF">D1B32_04205</name>
</gene>
<accession>A0A417YLK4</accession>
<keyword evidence="9 11" id="KW-0413">Isomerase</keyword>
<comment type="subcellular location">
    <subcellularLocation>
        <location evidence="2 11">Cell membrane</location>
        <topology evidence="2 11">Lipid-anchor</topology>
    </subcellularLocation>
</comment>
<evidence type="ECO:0000256" key="10">
    <source>
        <dbReference type="ARBA" id="ARBA00023288"/>
    </source>
</evidence>
<dbReference type="SUPFAM" id="SSF109998">
    <property type="entry name" value="Triger factor/SurA peptide-binding domain-like"/>
    <property type="match status" value="1"/>
</dbReference>
<comment type="function">
    <text evidence="11">Plays a major role in protein secretion by helping the post-translocational extracellular folding of several secreted proteins.</text>
</comment>
<comment type="caution">
    <text evidence="14">The sequence shown here is derived from an EMBL/GenBank/DDBJ whole genome shotgun (WGS) entry which is preliminary data.</text>
</comment>
<dbReference type="GO" id="GO:0003755">
    <property type="term" value="F:peptidyl-prolyl cis-trans isomerase activity"/>
    <property type="evidence" value="ECO:0007669"/>
    <property type="project" value="UniProtKB-UniRule"/>
</dbReference>
<proteinExistence type="inferred from homology"/>
<evidence type="ECO:0000256" key="11">
    <source>
        <dbReference type="HAMAP-Rule" id="MF_01145"/>
    </source>
</evidence>
<keyword evidence="7 11" id="KW-0472">Membrane</keyword>
<dbReference type="PROSITE" id="PS51257">
    <property type="entry name" value="PROKAR_LIPOPROTEIN"/>
    <property type="match status" value="1"/>
</dbReference>
<protein>
    <recommendedName>
        <fullName evidence="11">Foldase protein PrsA</fullName>
        <ecNumber evidence="11">5.2.1.8</ecNumber>
    </recommendedName>
</protein>